<dbReference type="AlphaFoldDB" id="A0AAJ4XER3"/>
<evidence type="ECO:0000313" key="1">
    <source>
        <dbReference type="EMBL" id="SNV60426.1"/>
    </source>
</evidence>
<dbReference type="Pfam" id="PF14298">
    <property type="entry name" value="DUF4374"/>
    <property type="match status" value="1"/>
</dbReference>
<accession>A0AAJ4XER3</accession>
<sequence>MVKKGATSFDKIYFWDLEAASDDYRFSKVWPLVDDIFLIEFYNKKYEAGKQPGTDASSQYAVAHIKQKKITWLKGIPAKNDIPEGISWPYVYEGRAFIGLTALDKFPQFYTVDPQTGNAKKGLVVKDANGIEAATFVEKK</sequence>
<dbReference type="KEGG" id="smiz:4412673_03608"/>
<dbReference type="EMBL" id="LT906468">
    <property type="protein sequence ID" value="SNV60426.1"/>
    <property type="molecule type" value="Genomic_DNA"/>
</dbReference>
<evidence type="ECO:0000313" key="2">
    <source>
        <dbReference type="Proteomes" id="UP000215355"/>
    </source>
</evidence>
<protein>
    <submittedName>
        <fullName evidence="1">Uncharacterized protein</fullName>
    </submittedName>
</protein>
<proteinExistence type="predicted"/>
<dbReference type="InterPro" id="IPR025401">
    <property type="entry name" value="DUF4374"/>
</dbReference>
<gene>
    <name evidence="1" type="ORF">SAMEA4412673_03608</name>
</gene>
<reference evidence="1 2" key="1">
    <citation type="submission" date="2017-06" db="EMBL/GenBank/DDBJ databases">
        <authorList>
            <consortium name="Pathogen Informatics"/>
        </authorList>
    </citation>
    <scope>NUCLEOTIDE SEQUENCE [LARGE SCALE GENOMIC DNA]</scope>
    <source>
        <strain evidence="1 2">NCTC12149</strain>
    </source>
</reference>
<dbReference type="Proteomes" id="UP000215355">
    <property type="component" value="Chromosome 1"/>
</dbReference>
<organism evidence="1 2">
    <name type="scientific">Sphingobacterium mizutaii</name>
    <dbReference type="NCBI Taxonomy" id="1010"/>
    <lineage>
        <taxon>Bacteria</taxon>
        <taxon>Pseudomonadati</taxon>
        <taxon>Bacteroidota</taxon>
        <taxon>Sphingobacteriia</taxon>
        <taxon>Sphingobacteriales</taxon>
        <taxon>Sphingobacteriaceae</taxon>
        <taxon>Sphingobacterium</taxon>
    </lineage>
</organism>
<name>A0AAJ4XER3_9SPHI</name>